<dbReference type="Proteomes" id="UP000565521">
    <property type="component" value="Unassembled WGS sequence"/>
</dbReference>
<proteinExistence type="predicted"/>
<feature type="transmembrane region" description="Helical" evidence="1">
    <location>
        <begin position="57"/>
        <end position="74"/>
    </location>
</feature>
<feature type="transmembrane region" description="Helical" evidence="1">
    <location>
        <begin position="30"/>
        <end position="52"/>
    </location>
</feature>
<accession>A0A7Y7PM70</accession>
<evidence type="ECO:0000313" key="2">
    <source>
        <dbReference type="EMBL" id="NVO30378.1"/>
    </source>
</evidence>
<reference evidence="2 3" key="1">
    <citation type="submission" date="2020-05" db="EMBL/GenBank/DDBJ databases">
        <title>Hymenobacter terrestris sp. nov. and Hymenobacter lapidiphilus sp. nov., isolated from regoliths in Antarctica.</title>
        <authorList>
            <person name="Sedlacek I."/>
            <person name="Pantucek R."/>
            <person name="Zeman M."/>
            <person name="Holochova P."/>
            <person name="Kralova S."/>
            <person name="Stankova E."/>
            <person name="Sedo O."/>
            <person name="Micenkova L."/>
            <person name="Svec P."/>
            <person name="Gupta V."/>
            <person name="Sood U."/>
            <person name="Korpole U.S."/>
            <person name="Lal R."/>
        </authorList>
    </citation>
    <scope>NUCLEOTIDE SEQUENCE [LARGE SCALE GENOMIC DNA]</scope>
    <source>
        <strain evidence="2 3">P5342</strain>
    </source>
</reference>
<dbReference type="RefSeq" id="WP_176907075.1">
    <property type="nucleotide sequence ID" value="NZ_JABKAU010000005.1"/>
</dbReference>
<dbReference type="EMBL" id="JABKAU010000005">
    <property type="protein sequence ID" value="NVO30378.1"/>
    <property type="molecule type" value="Genomic_DNA"/>
</dbReference>
<sequence length="79" mass="8600">MVLRQPGTTGQGFYNYTIRVLERLGRATGLGYVLVSLLMGVLIPAVAAGLLLPRRRVLLAWVGLLALLLGYFMVGTRLV</sequence>
<keyword evidence="1" id="KW-0472">Membrane</keyword>
<keyword evidence="1" id="KW-1133">Transmembrane helix</keyword>
<keyword evidence="3" id="KW-1185">Reference proteome</keyword>
<evidence type="ECO:0000313" key="3">
    <source>
        <dbReference type="Proteomes" id="UP000565521"/>
    </source>
</evidence>
<gene>
    <name evidence="2" type="ORF">HW554_04090</name>
</gene>
<organism evidence="2 3">
    <name type="scientific">Hymenobacter lapidiphilus</name>
    <dbReference type="NCBI Taxonomy" id="2608003"/>
    <lineage>
        <taxon>Bacteria</taxon>
        <taxon>Pseudomonadati</taxon>
        <taxon>Bacteroidota</taxon>
        <taxon>Cytophagia</taxon>
        <taxon>Cytophagales</taxon>
        <taxon>Hymenobacteraceae</taxon>
        <taxon>Hymenobacter</taxon>
    </lineage>
</organism>
<protein>
    <submittedName>
        <fullName evidence="2">Uncharacterized protein</fullName>
    </submittedName>
</protein>
<evidence type="ECO:0000256" key="1">
    <source>
        <dbReference type="SAM" id="Phobius"/>
    </source>
</evidence>
<name>A0A7Y7PM70_9BACT</name>
<comment type="caution">
    <text evidence="2">The sequence shown here is derived from an EMBL/GenBank/DDBJ whole genome shotgun (WGS) entry which is preliminary data.</text>
</comment>
<keyword evidence="1" id="KW-0812">Transmembrane</keyword>
<dbReference type="AlphaFoldDB" id="A0A7Y7PM70"/>